<dbReference type="AlphaFoldDB" id="A0AA35R231"/>
<comment type="caution">
    <text evidence="10">The sequence shown here is derived from an EMBL/GenBank/DDBJ whole genome shotgun (WGS) entry which is preliminary data.</text>
</comment>
<dbReference type="InterPro" id="IPR050394">
    <property type="entry name" value="Homeobox_NK-like"/>
</dbReference>
<name>A0AA35R231_GEOBA</name>
<dbReference type="Pfam" id="PF00046">
    <property type="entry name" value="Homeodomain"/>
    <property type="match status" value="1"/>
</dbReference>
<keyword evidence="3 6" id="KW-0238">DNA-binding</keyword>
<comment type="subcellular location">
    <subcellularLocation>
        <location evidence="1 6 7">Nucleus</location>
    </subcellularLocation>
</comment>
<dbReference type="EMBL" id="CASHTH010000402">
    <property type="protein sequence ID" value="CAI8000420.1"/>
    <property type="molecule type" value="Genomic_DNA"/>
</dbReference>
<feature type="region of interest" description="Disordered" evidence="8">
    <location>
        <begin position="117"/>
        <end position="155"/>
    </location>
</feature>
<evidence type="ECO:0000256" key="4">
    <source>
        <dbReference type="ARBA" id="ARBA00023155"/>
    </source>
</evidence>
<feature type="region of interest" description="Disordered" evidence="8">
    <location>
        <begin position="189"/>
        <end position="248"/>
    </location>
</feature>
<evidence type="ECO:0000256" key="5">
    <source>
        <dbReference type="ARBA" id="ARBA00023242"/>
    </source>
</evidence>
<feature type="compositionally biased region" description="Basic and acidic residues" evidence="8">
    <location>
        <begin position="223"/>
        <end position="238"/>
    </location>
</feature>
<dbReference type="InterPro" id="IPR009057">
    <property type="entry name" value="Homeodomain-like_sf"/>
</dbReference>
<feature type="compositionally biased region" description="Polar residues" evidence="8">
    <location>
        <begin position="64"/>
        <end position="74"/>
    </location>
</feature>
<keyword evidence="4 6" id="KW-0371">Homeobox</keyword>
<dbReference type="InterPro" id="IPR001356">
    <property type="entry name" value="HD"/>
</dbReference>
<dbReference type="GO" id="GO:0000981">
    <property type="term" value="F:DNA-binding transcription factor activity, RNA polymerase II-specific"/>
    <property type="evidence" value="ECO:0007669"/>
    <property type="project" value="InterPro"/>
</dbReference>
<evidence type="ECO:0000256" key="2">
    <source>
        <dbReference type="ARBA" id="ARBA00022473"/>
    </source>
</evidence>
<evidence type="ECO:0000256" key="7">
    <source>
        <dbReference type="RuleBase" id="RU000682"/>
    </source>
</evidence>
<dbReference type="InterPro" id="IPR020479">
    <property type="entry name" value="HD_metazoa"/>
</dbReference>
<keyword evidence="5 6" id="KW-0539">Nucleus</keyword>
<evidence type="ECO:0000256" key="1">
    <source>
        <dbReference type="ARBA" id="ARBA00004123"/>
    </source>
</evidence>
<feature type="region of interest" description="Disordered" evidence="8">
    <location>
        <begin position="59"/>
        <end position="93"/>
    </location>
</feature>
<evidence type="ECO:0000256" key="8">
    <source>
        <dbReference type="SAM" id="MobiDB-lite"/>
    </source>
</evidence>
<dbReference type="SMART" id="SM00389">
    <property type="entry name" value="HOX"/>
    <property type="match status" value="1"/>
</dbReference>
<keyword evidence="2" id="KW-0217">Developmental protein</keyword>
<dbReference type="Proteomes" id="UP001174909">
    <property type="component" value="Unassembled WGS sequence"/>
</dbReference>
<evidence type="ECO:0000256" key="3">
    <source>
        <dbReference type="ARBA" id="ARBA00023125"/>
    </source>
</evidence>
<dbReference type="PANTHER" id="PTHR24340:SF41">
    <property type="entry name" value="MUSCLE-SPECIFIC HOMEOBOX PROTEIN TINMAN-RELATED"/>
    <property type="match status" value="1"/>
</dbReference>
<dbReference type="GO" id="GO:0030154">
    <property type="term" value="P:cell differentiation"/>
    <property type="evidence" value="ECO:0007669"/>
    <property type="project" value="TreeGrafter"/>
</dbReference>
<reference evidence="10" key="1">
    <citation type="submission" date="2023-03" db="EMBL/GenBank/DDBJ databases">
        <authorList>
            <person name="Steffen K."/>
            <person name="Cardenas P."/>
        </authorList>
    </citation>
    <scope>NUCLEOTIDE SEQUENCE</scope>
</reference>
<dbReference type="PANTHER" id="PTHR24340">
    <property type="entry name" value="HOMEOBOX PROTEIN NKX"/>
    <property type="match status" value="1"/>
</dbReference>
<dbReference type="SUPFAM" id="SSF46689">
    <property type="entry name" value="Homeodomain-like"/>
    <property type="match status" value="1"/>
</dbReference>
<gene>
    <name evidence="10" type="ORF">GBAR_LOCUS2924</name>
</gene>
<protein>
    <submittedName>
        <fullName evidence="10">Homeobox protein ceh-9</fullName>
    </submittedName>
</protein>
<dbReference type="PRINTS" id="PR00024">
    <property type="entry name" value="HOMEOBOX"/>
</dbReference>
<proteinExistence type="predicted"/>
<feature type="DNA-binding region" description="Homeobox" evidence="6">
    <location>
        <begin position="239"/>
        <end position="298"/>
    </location>
</feature>
<sequence>MQFYPPTGGGAMRPGLEYGYSAAAANQRMNWPPALHPSAAWPYDYAAYSAAAAYPATGTGASSPSAYHLTSPTGLSPHHQHQQQGSSTDQNGATRHNIADILGGQADNLQSEIAKTGGAGYQKSPTTSTAANMFSPTSATPEHVRSPTTPTHPHSMIYHHPGEVPANFYIPAALPRGIPIGYDPHMGDRLHDGGMGHPPGLIYTPPPHPITPISPDTFSPKSSEGEGDKSANGKDKKDSKKGRATFSGDQIGELEKAFNATQYLTTAERSRLADRLNLSESQVKIWFQNRRTKCRRTAWKKN</sequence>
<dbReference type="CDD" id="cd00086">
    <property type="entry name" value="homeodomain"/>
    <property type="match status" value="1"/>
</dbReference>
<dbReference type="GO" id="GO:0005634">
    <property type="term" value="C:nucleus"/>
    <property type="evidence" value="ECO:0007669"/>
    <property type="project" value="UniProtKB-SubCell"/>
</dbReference>
<feature type="compositionally biased region" description="Polar residues" evidence="8">
    <location>
        <begin position="123"/>
        <end position="152"/>
    </location>
</feature>
<dbReference type="GO" id="GO:0000978">
    <property type="term" value="F:RNA polymerase II cis-regulatory region sequence-specific DNA binding"/>
    <property type="evidence" value="ECO:0007669"/>
    <property type="project" value="TreeGrafter"/>
</dbReference>
<evidence type="ECO:0000256" key="6">
    <source>
        <dbReference type="PROSITE-ProRule" id="PRU00108"/>
    </source>
</evidence>
<dbReference type="InterPro" id="IPR017970">
    <property type="entry name" value="Homeobox_CS"/>
</dbReference>
<organism evidence="10 11">
    <name type="scientific">Geodia barretti</name>
    <name type="common">Barrett's horny sponge</name>
    <dbReference type="NCBI Taxonomy" id="519541"/>
    <lineage>
        <taxon>Eukaryota</taxon>
        <taxon>Metazoa</taxon>
        <taxon>Porifera</taxon>
        <taxon>Demospongiae</taxon>
        <taxon>Heteroscleromorpha</taxon>
        <taxon>Tetractinellida</taxon>
        <taxon>Astrophorina</taxon>
        <taxon>Geodiidae</taxon>
        <taxon>Geodia</taxon>
    </lineage>
</organism>
<accession>A0AA35R231</accession>
<dbReference type="Gene3D" id="1.10.10.60">
    <property type="entry name" value="Homeodomain-like"/>
    <property type="match status" value="1"/>
</dbReference>
<keyword evidence="11" id="KW-1185">Reference proteome</keyword>
<evidence type="ECO:0000313" key="10">
    <source>
        <dbReference type="EMBL" id="CAI8000420.1"/>
    </source>
</evidence>
<feature type="domain" description="Homeobox" evidence="9">
    <location>
        <begin position="237"/>
        <end position="297"/>
    </location>
</feature>
<evidence type="ECO:0000259" key="9">
    <source>
        <dbReference type="PROSITE" id="PS50071"/>
    </source>
</evidence>
<dbReference type="PROSITE" id="PS00027">
    <property type="entry name" value="HOMEOBOX_1"/>
    <property type="match status" value="1"/>
</dbReference>
<evidence type="ECO:0000313" key="11">
    <source>
        <dbReference type="Proteomes" id="UP001174909"/>
    </source>
</evidence>
<dbReference type="PROSITE" id="PS50071">
    <property type="entry name" value="HOMEOBOX_2"/>
    <property type="match status" value="1"/>
</dbReference>